<dbReference type="PROSITE" id="PS50157">
    <property type="entry name" value="ZINC_FINGER_C2H2_2"/>
    <property type="match status" value="3"/>
</dbReference>
<evidence type="ECO:0000256" key="3">
    <source>
        <dbReference type="ARBA" id="ARBA00022737"/>
    </source>
</evidence>
<proteinExistence type="predicted"/>
<keyword evidence="7" id="KW-0238">DNA-binding</keyword>
<feature type="compositionally biased region" description="Basic residues" evidence="11">
    <location>
        <begin position="130"/>
        <end position="139"/>
    </location>
</feature>
<dbReference type="GO" id="GO:0005634">
    <property type="term" value="C:nucleus"/>
    <property type="evidence" value="ECO:0007669"/>
    <property type="project" value="UniProtKB-SubCell"/>
</dbReference>
<dbReference type="SUPFAM" id="SSF57667">
    <property type="entry name" value="beta-beta-alpha zinc fingers"/>
    <property type="match status" value="2"/>
</dbReference>
<dbReference type="PANTHER" id="PTHR23235:SF150">
    <property type="entry name" value="KRUEPPEL-LIKE FACTOR LUNA"/>
    <property type="match status" value="1"/>
</dbReference>
<evidence type="ECO:0000256" key="9">
    <source>
        <dbReference type="ARBA" id="ARBA00023242"/>
    </source>
</evidence>
<comment type="subcellular location">
    <subcellularLocation>
        <location evidence="1">Nucleus</location>
    </subcellularLocation>
</comment>
<dbReference type="GO" id="GO:0000981">
    <property type="term" value="F:DNA-binding transcription factor activity, RNA polymerase II-specific"/>
    <property type="evidence" value="ECO:0007669"/>
    <property type="project" value="TreeGrafter"/>
</dbReference>
<dbReference type="FunFam" id="3.30.160.60:FF:002639">
    <property type="entry name" value="Kruppel-Like Factor (Zinc finger protein)"/>
    <property type="match status" value="1"/>
</dbReference>
<evidence type="ECO:0000313" key="15">
    <source>
        <dbReference type="Proteomes" id="UP000663862"/>
    </source>
</evidence>
<feature type="compositionally biased region" description="Low complexity" evidence="11">
    <location>
        <begin position="85"/>
        <end position="101"/>
    </location>
</feature>
<dbReference type="PANTHER" id="PTHR23235">
    <property type="entry name" value="KRUEPPEL-LIKE TRANSCRIPTION FACTOR"/>
    <property type="match status" value="1"/>
</dbReference>
<dbReference type="AlphaFoldDB" id="A0A820C660"/>
<keyword evidence="5" id="KW-0862">Zinc</keyword>
<dbReference type="FunFam" id="3.30.160.60:FF:000624">
    <property type="entry name" value="zinc finger protein 697"/>
    <property type="match status" value="1"/>
</dbReference>
<dbReference type="SMART" id="SM00355">
    <property type="entry name" value="ZnF_C2H2"/>
    <property type="match status" value="3"/>
</dbReference>
<evidence type="ECO:0000256" key="8">
    <source>
        <dbReference type="ARBA" id="ARBA00023163"/>
    </source>
</evidence>
<evidence type="ECO:0000256" key="11">
    <source>
        <dbReference type="SAM" id="MobiDB-lite"/>
    </source>
</evidence>
<feature type="region of interest" description="Disordered" evidence="11">
    <location>
        <begin position="77"/>
        <end position="163"/>
    </location>
</feature>
<sequence length="459" mass="51756">MIENGEDYGLGFPTSPKTPNTYSPELERLWRETSHLRADPSLILETPNVYEQAARLKNFSVVDHLTQFDIHSSQNINDELSKTPSGMSFSSASSTCSSDLSPPAHLVPFQMHHHQQHHHHHLPPPPPPPPHHHHPHHHYLYSTTTPSEVPYQHPGSKMRSSPLIHSPNALLRCRKHLTLDNELMNEELSATTTYENFMQKQQRLPICYCRYNNRIANTALTCSNSMTTNNCSSSSSSSNSSNQNNNNIDMIKSEPIQYSSDYSTDFGHQLYDEKPLSNTSSDSYPSSLLIPISLPIDNIKSSSSSSSSMPDYSLTSPIDGFNQSSINDIWSPSIVTKGRKRSAANACNGTKAKRKTSLTLTETTDRDVQRTTAMIHVCNHPGCGKIYNKSSHLRAHERTHTGIKPYSCQWPACGWKFARSDELTRHYRKHTGVKPFACKFCDRAFARSDHLTLHMKRHL</sequence>
<dbReference type="Gene3D" id="3.30.160.60">
    <property type="entry name" value="Classic Zinc Finger"/>
    <property type="match status" value="3"/>
</dbReference>
<feature type="domain" description="C2H2-type" evidence="12">
    <location>
        <begin position="376"/>
        <end position="405"/>
    </location>
</feature>
<evidence type="ECO:0000256" key="7">
    <source>
        <dbReference type="ARBA" id="ARBA00023125"/>
    </source>
</evidence>
<accession>A0A820C660</accession>
<evidence type="ECO:0000256" key="2">
    <source>
        <dbReference type="ARBA" id="ARBA00022723"/>
    </source>
</evidence>
<keyword evidence="8" id="KW-0804">Transcription</keyword>
<evidence type="ECO:0000313" key="13">
    <source>
        <dbReference type="EMBL" id="CAF3412304.1"/>
    </source>
</evidence>
<dbReference type="InterPro" id="IPR036236">
    <property type="entry name" value="Znf_C2H2_sf"/>
</dbReference>
<feature type="domain" description="C2H2-type" evidence="12">
    <location>
        <begin position="436"/>
        <end position="459"/>
    </location>
</feature>
<dbReference type="PROSITE" id="PS00028">
    <property type="entry name" value="ZINC_FINGER_C2H2_1"/>
    <property type="match status" value="3"/>
</dbReference>
<reference evidence="14" key="1">
    <citation type="submission" date="2021-02" db="EMBL/GenBank/DDBJ databases">
        <authorList>
            <person name="Nowell W R."/>
        </authorList>
    </citation>
    <scope>NUCLEOTIDE SEQUENCE</scope>
</reference>
<keyword evidence="9" id="KW-0539">Nucleus</keyword>
<evidence type="ECO:0000259" key="12">
    <source>
        <dbReference type="PROSITE" id="PS50157"/>
    </source>
</evidence>
<evidence type="ECO:0000256" key="1">
    <source>
        <dbReference type="ARBA" id="ARBA00004123"/>
    </source>
</evidence>
<dbReference type="Proteomes" id="UP000663869">
    <property type="component" value="Unassembled WGS sequence"/>
</dbReference>
<evidence type="ECO:0000256" key="4">
    <source>
        <dbReference type="ARBA" id="ARBA00022771"/>
    </source>
</evidence>
<feature type="domain" description="C2H2-type" evidence="12">
    <location>
        <begin position="406"/>
        <end position="435"/>
    </location>
</feature>
<dbReference type="EMBL" id="CAJNYU010001119">
    <property type="protein sequence ID" value="CAF3412304.1"/>
    <property type="molecule type" value="Genomic_DNA"/>
</dbReference>
<organism evidence="14 15">
    <name type="scientific">Rotaria socialis</name>
    <dbReference type="NCBI Taxonomy" id="392032"/>
    <lineage>
        <taxon>Eukaryota</taxon>
        <taxon>Metazoa</taxon>
        <taxon>Spiralia</taxon>
        <taxon>Gnathifera</taxon>
        <taxon>Rotifera</taxon>
        <taxon>Eurotatoria</taxon>
        <taxon>Bdelloidea</taxon>
        <taxon>Philodinida</taxon>
        <taxon>Philodinidae</taxon>
        <taxon>Rotaria</taxon>
    </lineage>
</organism>
<evidence type="ECO:0000256" key="6">
    <source>
        <dbReference type="ARBA" id="ARBA00023015"/>
    </source>
</evidence>
<dbReference type="EMBL" id="CAJOBQ010000022">
    <property type="protein sequence ID" value="CAF4217282.1"/>
    <property type="molecule type" value="Genomic_DNA"/>
</dbReference>
<dbReference type="GO" id="GO:0008270">
    <property type="term" value="F:zinc ion binding"/>
    <property type="evidence" value="ECO:0007669"/>
    <property type="project" value="UniProtKB-KW"/>
</dbReference>
<dbReference type="GO" id="GO:0000978">
    <property type="term" value="F:RNA polymerase II cis-regulatory region sequence-specific DNA binding"/>
    <property type="evidence" value="ECO:0007669"/>
    <property type="project" value="TreeGrafter"/>
</dbReference>
<keyword evidence="6" id="KW-0805">Transcription regulation</keyword>
<keyword evidence="3" id="KW-0677">Repeat</keyword>
<comment type="caution">
    <text evidence="14">The sequence shown here is derived from an EMBL/GenBank/DDBJ whole genome shotgun (WGS) entry which is preliminary data.</text>
</comment>
<feature type="region of interest" description="Disordered" evidence="11">
    <location>
        <begin position="1"/>
        <end position="20"/>
    </location>
</feature>
<evidence type="ECO:0000256" key="10">
    <source>
        <dbReference type="PROSITE-ProRule" id="PRU00042"/>
    </source>
</evidence>
<dbReference type="Proteomes" id="UP000663862">
    <property type="component" value="Unassembled WGS sequence"/>
</dbReference>
<dbReference type="InterPro" id="IPR013087">
    <property type="entry name" value="Znf_C2H2_type"/>
</dbReference>
<feature type="compositionally biased region" description="Basic residues" evidence="11">
    <location>
        <begin position="111"/>
        <end position="122"/>
    </location>
</feature>
<keyword evidence="2" id="KW-0479">Metal-binding</keyword>
<dbReference type="Pfam" id="PF00096">
    <property type="entry name" value="zf-C2H2"/>
    <property type="match status" value="3"/>
</dbReference>
<keyword evidence="4 10" id="KW-0863">Zinc-finger</keyword>
<evidence type="ECO:0000313" key="14">
    <source>
        <dbReference type="EMBL" id="CAF4217282.1"/>
    </source>
</evidence>
<evidence type="ECO:0000256" key="5">
    <source>
        <dbReference type="ARBA" id="ARBA00022833"/>
    </source>
</evidence>
<dbReference type="FunFam" id="3.30.160.60:FF:000018">
    <property type="entry name" value="Krueppel-like factor 15"/>
    <property type="match status" value="1"/>
</dbReference>
<protein>
    <recommendedName>
        <fullName evidence="12">C2H2-type domain-containing protein</fullName>
    </recommendedName>
</protein>
<gene>
    <name evidence="13" type="ORF">FME351_LOCUS10102</name>
    <name evidence="14" type="ORF">TSG867_LOCUS1065</name>
</gene>
<name>A0A820C660_9BILA</name>